<dbReference type="KEGG" id="apac:S7S_16400"/>
<feature type="chain" id="PRO_5002112158" evidence="1">
    <location>
        <begin position="19"/>
        <end position="136"/>
    </location>
</feature>
<dbReference type="HOGENOM" id="CLU_1871033_0_0_6"/>
<keyword evidence="3" id="KW-1185">Reference proteome</keyword>
<dbReference type="Proteomes" id="UP000006764">
    <property type="component" value="Chromosome"/>
</dbReference>
<dbReference type="AlphaFoldDB" id="A0A0B4XTR8"/>
<sequence>MRGILSALVLAVALPVSAYEQEKDLSGAFYTNTAFGLCQVTGKNLTSLARQAALEAPSHKAVTERLADLDNRYAHYFDALGFKLEDQEPEQGADAILELAAALSSGDMETDLLYKLLVWECVKETKIGLDSQQPHG</sequence>
<dbReference type="EMBL" id="CP004387">
    <property type="protein sequence ID" value="AJD49692.1"/>
    <property type="molecule type" value="Genomic_DNA"/>
</dbReference>
<dbReference type="RefSeq" id="WP_008733187.1">
    <property type="nucleotide sequence ID" value="NZ_CP004387.1"/>
</dbReference>
<evidence type="ECO:0000256" key="1">
    <source>
        <dbReference type="SAM" id="SignalP"/>
    </source>
</evidence>
<organism evidence="2 3">
    <name type="scientific">Isoalcanivorax pacificus W11-5</name>
    <dbReference type="NCBI Taxonomy" id="391936"/>
    <lineage>
        <taxon>Bacteria</taxon>
        <taxon>Pseudomonadati</taxon>
        <taxon>Pseudomonadota</taxon>
        <taxon>Gammaproteobacteria</taxon>
        <taxon>Oceanospirillales</taxon>
        <taxon>Alcanivoracaceae</taxon>
        <taxon>Isoalcanivorax</taxon>
    </lineage>
</organism>
<gene>
    <name evidence="2" type="ORF">S7S_16400</name>
</gene>
<accession>A0A0B4XTR8</accession>
<keyword evidence="1" id="KW-0732">Signal</keyword>
<proteinExistence type="predicted"/>
<dbReference type="STRING" id="391936.S7S_16400"/>
<reference evidence="2 3" key="1">
    <citation type="journal article" date="2012" name="J. Bacteriol.">
        <title>Genome sequence of an alkane-degrading bacterium, Alcanivorax pacificus type strain W11-5, isolated from deep sea sediment.</title>
        <authorList>
            <person name="Lai Q."/>
            <person name="Shao Z."/>
        </authorList>
    </citation>
    <scope>NUCLEOTIDE SEQUENCE [LARGE SCALE GENOMIC DNA]</scope>
    <source>
        <strain evidence="2 3">W11-5</strain>
    </source>
</reference>
<name>A0A0B4XTR8_9GAMM</name>
<feature type="signal peptide" evidence="1">
    <location>
        <begin position="1"/>
        <end position="18"/>
    </location>
</feature>
<evidence type="ECO:0000313" key="2">
    <source>
        <dbReference type="EMBL" id="AJD49692.1"/>
    </source>
</evidence>
<evidence type="ECO:0000313" key="3">
    <source>
        <dbReference type="Proteomes" id="UP000006764"/>
    </source>
</evidence>
<protein>
    <submittedName>
        <fullName evidence="2">Uncharacterized protein</fullName>
    </submittedName>
</protein>